<sequence length="111" mass="12299">MTTYLQVQTAVKGYRNGTKLAWSITGARLAACVRIVGPVQSVRWEEGRVRQVEEWQLLIQTTAEAFPALEAHITANHPYDTPEIIATPIVTGSAGYLSWIGRKTKRIDTSS</sequence>
<evidence type="ECO:0000313" key="3">
    <source>
        <dbReference type="Proteomes" id="UP000655044"/>
    </source>
</evidence>
<comment type="caution">
    <text evidence="2">The sequence shown here is derived from an EMBL/GenBank/DDBJ whole genome shotgun (WGS) entry which is preliminary data.</text>
</comment>
<evidence type="ECO:0000313" key="2">
    <source>
        <dbReference type="EMBL" id="GIH85326.1"/>
    </source>
</evidence>
<dbReference type="Pfam" id="PF03091">
    <property type="entry name" value="CutA1"/>
    <property type="match status" value="1"/>
</dbReference>
<dbReference type="AlphaFoldDB" id="A0A8J3S3K5"/>
<dbReference type="PANTHER" id="PTHR23419">
    <property type="entry name" value="DIVALENT CATION TOLERANCE CUTA-RELATED"/>
    <property type="match status" value="1"/>
</dbReference>
<name>A0A8J3S3K5_PLARO</name>
<comment type="similarity">
    <text evidence="1">Belongs to the CutA family.</text>
</comment>
<dbReference type="Gene3D" id="3.30.70.120">
    <property type="match status" value="1"/>
</dbReference>
<dbReference type="InterPro" id="IPR015867">
    <property type="entry name" value="N-reg_PII/ATP_PRibTrfase_C"/>
</dbReference>
<gene>
    <name evidence="2" type="primary">cutA</name>
    <name evidence="2" type="ORF">Pro02_37340</name>
</gene>
<dbReference type="Proteomes" id="UP000655044">
    <property type="component" value="Unassembled WGS sequence"/>
</dbReference>
<organism evidence="2 3">
    <name type="scientific">Planobispora rosea</name>
    <dbReference type="NCBI Taxonomy" id="35762"/>
    <lineage>
        <taxon>Bacteria</taxon>
        <taxon>Bacillati</taxon>
        <taxon>Actinomycetota</taxon>
        <taxon>Actinomycetes</taxon>
        <taxon>Streptosporangiales</taxon>
        <taxon>Streptosporangiaceae</taxon>
        <taxon>Planobispora</taxon>
    </lineage>
</organism>
<dbReference type="OrthoDB" id="37622at2"/>
<dbReference type="PANTHER" id="PTHR23419:SF8">
    <property type="entry name" value="FI09726P"/>
    <property type="match status" value="1"/>
</dbReference>
<dbReference type="EMBL" id="BOOI01000033">
    <property type="protein sequence ID" value="GIH85326.1"/>
    <property type="molecule type" value="Genomic_DNA"/>
</dbReference>
<proteinExistence type="inferred from homology"/>
<accession>A0A8J3S3K5</accession>
<reference evidence="2" key="1">
    <citation type="submission" date="2021-01" db="EMBL/GenBank/DDBJ databases">
        <title>Whole genome shotgun sequence of Planobispora rosea NBRC 15558.</title>
        <authorList>
            <person name="Komaki H."/>
            <person name="Tamura T."/>
        </authorList>
    </citation>
    <scope>NUCLEOTIDE SEQUENCE</scope>
    <source>
        <strain evidence="2">NBRC 15558</strain>
    </source>
</reference>
<keyword evidence="3" id="KW-1185">Reference proteome</keyword>
<dbReference type="SUPFAM" id="SSF54913">
    <property type="entry name" value="GlnB-like"/>
    <property type="match status" value="1"/>
</dbReference>
<protein>
    <submittedName>
        <fullName evidence="2">Divalent cation tolerance protein</fullName>
    </submittedName>
</protein>
<dbReference type="GO" id="GO:0010038">
    <property type="term" value="P:response to metal ion"/>
    <property type="evidence" value="ECO:0007669"/>
    <property type="project" value="InterPro"/>
</dbReference>
<dbReference type="GO" id="GO:0005507">
    <property type="term" value="F:copper ion binding"/>
    <property type="evidence" value="ECO:0007669"/>
    <property type="project" value="TreeGrafter"/>
</dbReference>
<evidence type="ECO:0000256" key="1">
    <source>
        <dbReference type="ARBA" id="ARBA00010169"/>
    </source>
</evidence>
<dbReference type="InterPro" id="IPR011322">
    <property type="entry name" value="N-reg_PII-like_a/b"/>
</dbReference>
<dbReference type="InterPro" id="IPR004323">
    <property type="entry name" value="Ion_tolerance_CutA"/>
</dbReference>